<dbReference type="GO" id="GO:0046872">
    <property type="term" value="F:metal ion binding"/>
    <property type="evidence" value="ECO:0007669"/>
    <property type="project" value="UniProtKB-KW"/>
</dbReference>
<evidence type="ECO:0000256" key="2">
    <source>
        <dbReference type="ARBA" id="ARBA00022714"/>
    </source>
</evidence>
<evidence type="ECO:0000256" key="5">
    <source>
        <dbReference type="ARBA" id="ARBA00023014"/>
    </source>
</evidence>
<organism evidence="8 9">
    <name type="scientific">Trichomonas vaginalis (strain ATCC PRA-98 / G3)</name>
    <dbReference type="NCBI Taxonomy" id="412133"/>
    <lineage>
        <taxon>Eukaryota</taxon>
        <taxon>Metamonada</taxon>
        <taxon>Parabasalia</taxon>
        <taxon>Trichomonadida</taxon>
        <taxon>Trichomonadidae</taxon>
        <taxon>Trichomonas</taxon>
    </lineage>
</organism>
<reference evidence="8" key="1">
    <citation type="submission" date="2006-10" db="EMBL/GenBank/DDBJ databases">
        <authorList>
            <person name="Amadeo P."/>
            <person name="Zhao Q."/>
            <person name="Wortman J."/>
            <person name="Fraser-Liggett C."/>
            <person name="Carlton J."/>
        </authorList>
    </citation>
    <scope>NUCLEOTIDE SEQUENCE</scope>
    <source>
        <strain evidence="8">G3</strain>
    </source>
</reference>
<dbReference type="GO" id="GO:0009055">
    <property type="term" value="F:electron transfer activity"/>
    <property type="evidence" value="ECO:0000318"/>
    <property type="project" value="GO_Central"/>
</dbReference>
<dbReference type="InParanoid" id="A2EET9"/>
<dbReference type="EMBL" id="DS113370">
    <property type="protein sequence ID" value="EAY08805.1"/>
    <property type="molecule type" value="Genomic_DNA"/>
</dbReference>
<dbReference type="STRING" id="5722.A2EET9"/>
<dbReference type="PANTHER" id="PTHR23426">
    <property type="entry name" value="FERREDOXIN/ADRENODOXIN"/>
    <property type="match status" value="1"/>
</dbReference>
<keyword evidence="2" id="KW-0001">2Fe-2S</keyword>
<dbReference type="KEGG" id="tva:4766713"/>
<dbReference type="Pfam" id="PF00111">
    <property type="entry name" value="Fer2"/>
    <property type="match status" value="1"/>
</dbReference>
<dbReference type="RefSeq" id="XP_001321028.1">
    <property type="nucleotide sequence ID" value="XM_001320993.1"/>
</dbReference>
<dbReference type="GO" id="GO:0005739">
    <property type="term" value="C:mitochondrion"/>
    <property type="evidence" value="ECO:0000318"/>
    <property type="project" value="GO_Central"/>
</dbReference>
<dbReference type="GO" id="GO:0051537">
    <property type="term" value="F:2 iron, 2 sulfur cluster binding"/>
    <property type="evidence" value="ECO:0007669"/>
    <property type="project" value="UniProtKB-KW"/>
</dbReference>
<reference evidence="8" key="2">
    <citation type="journal article" date="2007" name="Science">
        <title>Draft genome sequence of the sexually transmitted pathogen Trichomonas vaginalis.</title>
        <authorList>
            <person name="Carlton J.M."/>
            <person name="Hirt R.P."/>
            <person name="Silva J.C."/>
            <person name="Delcher A.L."/>
            <person name="Schatz M."/>
            <person name="Zhao Q."/>
            <person name="Wortman J.R."/>
            <person name="Bidwell S.L."/>
            <person name="Alsmark U.C.M."/>
            <person name="Besteiro S."/>
            <person name="Sicheritz-Ponten T."/>
            <person name="Noel C.J."/>
            <person name="Dacks J.B."/>
            <person name="Foster P.G."/>
            <person name="Simillion C."/>
            <person name="Van de Peer Y."/>
            <person name="Miranda-Saavedra D."/>
            <person name="Barton G.J."/>
            <person name="Westrop G.D."/>
            <person name="Mueller S."/>
            <person name="Dessi D."/>
            <person name="Fiori P.L."/>
            <person name="Ren Q."/>
            <person name="Paulsen I."/>
            <person name="Zhang H."/>
            <person name="Bastida-Corcuera F.D."/>
            <person name="Simoes-Barbosa A."/>
            <person name="Brown M.T."/>
            <person name="Hayes R.D."/>
            <person name="Mukherjee M."/>
            <person name="Okumura C.Y."/>
            <person name="Schneider R."/>
            <person name="Smith A.J."/>
            <person name="Vanacova S."/>
            <person name="Villalvazo M."/>
            <person name="Haas B.J."/>
            <person name="Pertea M."/>
            <person name="Feldblyum T.V."/>
            <person name="Utterback T.R."/>
            <person name="Shu C.L."/>
            <person name="Osoegawa K."/>
            <person name="de Jong P.J."/>
            <person name="Hrdy I."/>
            <person name="Horvathova L."/>
            <person name="Zubacova Z."/>
            <person name="Dolezal P."/>
            <person name="Malik S.B."/>
            <person name="Logsdon J.M. Jr."/>
            <person name="Henze K."/>
            <person name="Gupta A."/>
            <person name="Wang C.C."/>
            <person name="Dunne R.L."/>
            <person name="Upcroft J.A."/>
            <person name="Upcroft P."/>
            <person name="White O."/>
            <person name="Salzberg S.L."/>
            <person name="Tang P."/>
            <person name="Chiu C.-H."/>
            <person name="Lee Y.-S."/>
            <person name="Embley T.M."/>
            <person name="Coombs G.H."/>
            <person name="Mottram J.C."/>
            <person name="Tachezy J."/>
            <person name="Fraser-Liggett C.M."/>
            <person name="Johnson P.J."/>
        </authorList>
    </citation>
    <scope>NUCLEOTIDE SEQUENCE [LARGE SCALE GENOMIC DNA]</scope>
    <source>
        <strain evidence="8">G3</strain>
    </source>
</reference>
<dbReference type="GO" id="GO:0022900">
    <property type="term" value="P:electron transport chain"/>
    <property type="evidence" value="ECO:0000318"/>
    <property type="project" value="GO_Central"/>
</dbReference>
<evidence type="ECO:0000313" key="8">
    <source>
        <dbReference type="EMBL" id="EAY08805.1"/>
    </source>
</evidence>
<dbReference type="InterPro" id="IPR036010">
    <property type="entry name" value="2Fe-2S_ferredoxin-like_sf"/>
</dbReference>
<dbReference type="SUPFAM" id="SSF54292">
    <property type="entry name" value="2Fe-2S ferredoxin-like"/>
    <property type="match status" value="1"/>
</dbReference>
<keyword evidence="4" id="KW-0408">Iron</keyword>
<dbReference type="VEuPathDB" id="TrichDB:TVAG_213140"/>
<dbReference type="Proteomes" id="UP000001542">
    <property type="component" value="Unassembled WGS sequence"/>
</dbReference>
<comment type="similarity">
    <text evidence="1">Belongs to the adrenodoxin/putidaredoxin family.</text>
</comment>
<dbReference type="InterPro" id="IPR012675">
    <property type="entry name" value="Beta-grasp_dom_sf"/>
</dbReference>
<dbReference type="InterPro" id="IPR001041">
    <property type="entry name" value="2Fe-2S_ferredoxin-type"/>
</dbReference>
<dbReference type="InterPro" id="IPR001055">
    <property type="entry name" value="Adrenodoxin-like"/>
</dbReference>
<evidence type="ECO:0000256" key="6">
    <source>
        <dbReference type="ARBA" id="ARBA00034078"/>
    </source>
</evidence>
<sequence length="100" mass="10773">MLSLCQTRFASLTAIKGGQSKTINFEEGTNLFELLVDNGMMSKDQTCQGNIGCGKCTIGIKKGKLPPPIEEEDDILPKDGKRLACAITLTKAQDGIEIEV</sequence>
<accession>A2EET9</accession>
<evidence type="ECO:0000256" key="1">
    <source>
        <dbReference type="ARBA" id="ARBA00010914"/>
    </source>
</evidence>
<keyword evidence="5" id="KW-0411">Iron-sulfur</keyword>
<dbReference type="Gene3D" id="3.10.20.30">
    <property type="match status" value="1"/>
</dbReference>
<proteinExistence type="inferred from homology"/>
<protein>
    <submittedName>
        <fullName evidence="8">Ferredoxin 3</fullName>
    </submittedName>
</protein>
<keyword evidence="3" id="KW-0479">Metal-binding</keyword>
<dbReference type="PROSITE" id="PS51085">
    <property type="entry name" value="2FE2S_FER_2"/>
    <property type="match status" value="1"/>
</dbReference>
<evidence type="ECO:0000259" key="7">
    <source>
        <dbReference type="PROSITE" id="PS51085"/>
    </source>
</evidence>
<dbReference type="AlphaFoldDB" id="A2EET9"/>
<dbReference type="PANTHER" id="PTHR23426:SF65">
    <property type="entry name" value="FERREDOXIN-2, MITOCHONDRIAL"/>
    <property type="match status" value="1"/>
</dbReference>
<evidence type="ECO:0000313" key="9">
    <source>
        <dbReference type="Proteomes" id="UP000001542"/>
    </source>
</evidence>
<feature type="domain" description="2Fe-2S ferredoxin-type" evidence="7">
    <location>
        <begin position="10"/>
        <end position="100"/>
    </location>
</feature>
<dbReference type="GO" id="GO:0140647">
    <property type="term" value="P:P450-containing electron transport chain"/>
    <property type="evidence" value="ECO:0007669"/>
    <property type="project" value="InterPro"/>
</dbReference>
<evidence type="ECO:0000256" key="4">
    <source>
        <dbReference type="ARBA" id="ARBA00023004"/>
    </source>
</evidence>
<gene>
    <name evidence="8" type="ORF">TVAG_213140</name>
</gene>
<dbReference type="OrthoDB" id="5987010at2759"/>
<dbReference type="VEuPathDB" id="TrichDB:TVAGG3_0061260"/>
<comment type="cofactor">
    <cofactor evidence="6">
        <name>[2Fe-2S] cluster</name>
        <dbReference type="ChEBI" id="CHEBI:190135"/>
    </cofactor>
</comment>
<dbReference type="SMR" id="A2EET9"/>
<evidence type="ECO:0000256" key="3">
    <source>
        <dbReference type="ARBA" id="ARBA00022723"/>
    </source>
</evidence>
<keyword evidence="9" id="KW-1185">Reference proteome</keyword>
<name>A2EET9_TRIV3</name>